<sequence length="164" mass="16961">MASDPGGRAYPEARFVAGHLIALVADRDYAALSAELSPLVQSPGSSLSRPALYGDVLTWIVTALADVVVARLGAAADGESFVLEVRTTAGRTVGAGDLPPGQGRVGRSVLALLADDRAAARAQLAAAERESDPAVRATTLVEALVWLNAMLDAETSTFPDLPPR</sequence>
<dbReference type="KEGG" id="roz:CBI38_01505"/>
<gene>
    <name evidence="1" type="ORF">CBI38_01505</name>
</gene>
<name>A0A2S2BP89_9NOCA</name>
<evidence type="ECO:0000313" key="1">
    <source>
        <dbReference type="EMBL" id="AWK70440.1"/>
    </source>
</evidence>
<organism evidence="1 2">
    <name type="scientific">Rhodococcus oxybenzonivorans</name>
    <dbReference type="NCBI Taxonomy" id="1990687"/>
    <lineage>
        <taxon>Bacteria</taxon>
        <taxon>Bacillati</taxon>
        <taxon>Actinomycetota</taxon>
        <taxon>Actinomycetes</taxon>
        <taxon>Mycobacteriales</taxon>
        <taxon>Nocardiaceae</taxon>
        <taxon>Rhodococcus</taxon>
    </lineage>
</organism>
<dbReference type="EMBL" id="CP021354">
    <property type="protein sequence ID" value="AWK70440.1"/>
    <property type="molecule type" value="Genomic_DNA"/>
</dbReference>
<accession>A0A2S2BP89</accession>
<dbReference type="RefSeq" id="WP_109325803.1">
    <property type="nucleotide sequence ID" value="NZ_CP021354.1"/>
</dbReference>
<dbReference type="AlphaFoldDB" id="A0A2S2BP89"/>
<dbReference type="OrthoDB" id="4465905at2"/>
<reference evidence="1 2" key="1">
    <citation type="submission" date="2017-05" db="EMBL/GenBank/DDBJ databases">
        <title>Isolation of Rhodococcus sp. S2-17 biodegrading of BP-3.</title>
        <authorList>
            <person name="Lee Y."/>
            <person name="Kim K.H."/>
            <person name="Chun B.H."/>
            <person name="Jung H.S."/>
            <person name="Jeon C.O."/>
        </authorList>
    </citation>
    <scope>NUCLEOTIDE SEQUENCE [LARGE SCALE GENOMIC DNA]</scope>
    <source>
        <strain evidence="1 2">S2-17</strain>
    </source>
</reference>
<protein>
    <submittedName>
        <fullName evidence="1">Uncharacterized protein</fullName>
    </submittedName>
</protein>
<proteinExistence type="predicted"/>
<keyword evidence="2" id="KW-1185">Reference proteome</keyword>
<evidence type="ECO:0000313" key="2">
    <source>
        <dbReference type="Proteomes" id="UP000245711"/>
    </source>
</evidence>
<dbReference type="Proteomes" id="UP000245711">
    <property type="component" value="Chromosome"/>
</dbReference>